<name>A0A2Z6R0H7_9GLOM</name>
<organism evidence="1 3">
    <name type="scientific">Rhizophagus clarus</name>
    <dbReference type="NCBI Taxonomy" id="94130"/>
    <lineage>
        <taxon>Eukaryota</taxon>
        <taxon>Fungi</taxon>
        <taxon>Fungi incertae sedis</taxon>
        <taxon>Mucoromycota</taxon>
        <taxon>Glomeromycotina</taxon>
        <taxon>Glomeromycetes</taxon>
        <taxon>Glomerales</taxon>
        <taxon>Glomeraceae</taxon>
        <taxon>Rhizophagus</taxon>
    </lineage>
</organism>
<reference evidence="1 3" key="1">
    <citation type="submission" date="2017-11" db="EMBL/GenBank/DDBJ databases">
        <title>The genome of Rhizophagus clarus HR1 reveals common genetic basis of auxotrophy among arbuscular mycorrhizal fungi.</title>
        <authorList>
            <person name="Kobayashi Y."/>
        </authorList>
    </citation>
    <scope>NUCLEOTIDE SEQUENCE [LARGE SCALE GENOMIC DNA]</scope>
    <source>
        <strain evidence="1 3">HR1</strain>
    </source>
</reference>
<dbReference type="Pfam" id="PF13151">
    <property type="entry name" value="DUF3990"/>
    <property type="match status" value="1"/>
</dbReference>
<dbReference type="EMBL" id="BEXD01000990">
    <property type="protein sequence ID" value="GBB91529.1"/>
    <property type="molecule type" value="Genomic_DNA"/>
</dbReference>
<accession>A0A2Z6R0H7</accession>
<dbReference type="InterPro" id="IPR025051">
    <property type="entry name" value="DUF3990"/>
</dbReference>
<evidence type="ECO:0000313" key="1">
    <source>
        <dbReference type="EMBL" id="GBB91529.1"/>
    </source>
</evidence>
<gene>
    <name evidence="2" type="ORF">RCL2_001263500</name>
    <name evidence="1" type="ORF">RclHR1_01890003</name>
</gene>
<sequence length="341" mass="39629">MSVQIVDSQEIKLAEFLSAEDVLTIEGNKIFKDTPIPETKDHDSESNDESVFDQYETSRNIEERDYIINEAVRIGFIQDKFVQWISSISDDILATQTPEYWFHSYVSDLEINIWDENSSPSAWLSSCFEITPETADTIVNNVSKDYLQNQTPQYWINAWITQQTNPISCEFKTFIEESPANTLISYGETSNILIADKIPESNDVDKFNLLLSLQSLQLRPSSDEHTYYFHTTNQNGAESIIKDGIHLGKSAPYQDFGRSSFYLNNEFRYATEWGRNRYLNPNSCVIFVYNIPNELLQRYNYLDLSQDLKKWEQVVRKSYNGLKNVADKYDLIYGPQIKKCY</sequence>
<evidence type="ECO:0000313" key="3">
    <source>
        <dbReference type="Proteomes" id="UP000247702"/>
    </source>
</evidence>
<protein>
    <submittedName>
        <fullName evidence="1">Uncharacterized protein</fullName>
    </submittedName>
</protein>
<dbReference type="Proteomes" id="UP000615446">
    <property type="component" value="Unassembled WGS sequence"/>
</dbReference>
<comment type="caution">
    <text evidence="1">The sequence shown here is derived from an EMBL/GenBank/DDBJ whole genome shotgun (WGS) entry which is preliminary data.</text>
</comment>
<evidence type="ECO:0000313" key="2">
    <source>
        <dbReference type="EMBL" id="GES85530.1"/>
    </source>
</evidence>
<dbReference type="EMBL" id="BLAL01000156">
    <property type="protein sequence ID" value="GES85530.1"/>
    <property type="molecule type" value="Genomic_DNA"/>
</dbReference>
<dbReference type="Proteomes" id="UP000247702">
    <property type="component" value="Unassembled WGS sequence"/>
</dbReference>
<keyword evidence="3" id="KW-1185">Reference proteome</keyword>
<dbReference type="AlphaFoldDB" id="A0A2Z6R0H7"/>
<dbReference type="OrthoDB" id="2326767at2759"/>
<reference evidence="2" key="2">
    <citation type="submission" date="2019-10" db="EMBL/GenBank/DDBJ databases">
        <title>Conservation and host-specific expression of non-tandemly repeated heterogenous ribosome RNA gene in arbuscular mycorrhizal fungi.</title>
        <authorList>
            <person name="Maeda T."/>
            <person name="Kobayashi Y."/>
            <person name="Nakagawa T."/>
            <person name="Ezawa T."/>
            <person name="Yamaguchi K."/>
            <person name="Bino T."/>
            <person name="Nishimoto Y."/>
            <person name="Shigenobu S."/>
            <person name="Kawaguchi M."/>
        </authorList>
    </citation>
    <scope>NUCLEOTIDE SEQUENCE</scope>
    <source>
        <strain evidence="2">HR1</strain>
    </source>
</reference>
<proteinExistence type="predicted"/>